<dbReference type="Pfam" id="PF15697">
    <property type="entry name" value="DUF4666"/>
    <property type="match status" value="1"/>
</dbReference>
<dbReference type="AlphaFoldDB" id="A0ABD3C332"/>
<feature type="compositionally biased region" description="Polar residues" evidence="1">
    <location>
        <begin position="1"/>
        <end position="16"/>
    </location>
</feature>
<comment type="caution">
    <text evidence="2">The sequence shown here is derived from an EMBL/GenBank/DDBJ whole genome shotgun (WGS) entry which is preliminary data.</text>
</comment>
<evidence type="ECO:0000313" key="3">
    <source>
        <dbReference type="Proteomes" id="UP001632038"/>
    </source>
</evidence>
<accession>A0ABD3C332</accession>
<sequence length="87" mass="9772">MSLQRSSCSFRRQGSSGRVWGDVNRISDVKPSNKSRDFRYHPIPTSNVPQPDSIALDHPPRRSTSESKIKRCGFVSVFLCCIRSSSS</sequence>
<protein>
    <submittedName>
        <fullName evidence="2">Uncharacterized protein</fullName>
    </submittedName>
</protein>
<gene>
    <name evidence="2" type="ORF">CASFOL_033004</name>
</gene>
<keyword evidence="3" id="KW-1185">Reference proteome</keyword>
<proteinExistence type="predicted"/>
<dbReference type="EMBL" id="JAVIJP010000054">
    <property type="protein sequence ID" value="KAL3624188.1"/>
    <property type="molecule type" value="Genomic_DNA"/>
</dbReference>
<dbReference type="Proteomes" id="UP001632038">
    <property type="component" value="Unassembled WGS sequence"/>
</dbReference>
<feature type="region of interest" description="Disordered" evidence="1">
    <location>
        <begin position="1"/>
        <end position="65"/>
    </location>
</feature>
<dbReference type="InterPro" id="IPR031421">
    <property type="entry name" value="DUF4666"/>
</dbReference>
<organism evidence="2 3">
    <name type="scientific">Castilleja foliolosa</name>
    <dbReference type="NCBI Taxonomy" id="1961234"/>
    <lineage>
        <taxon>Eukaryota</taxon>
        <taxon>Viridiplantae</taxon>
        <taxon>Streptophyta</taxon>
        <taxon>Embryophyta</taxon>
        <taxon>Tracheophyta</taxon>
        <taxon>Spermatophyta</taxon>
        <taxon>Magnoliopsida</taxon>
        <taxon>eudicotyledons</taxon>
        <taxon>Gunneridae</taxon>
        <taxon>Pentapetalae</taxon>
        <taxon>asterids</taxon>
        <taxon>lamiids</taxon>
        <taxon>Lamiales</taxon>
        <taxon>Orobanchaceae</taxon>
        <taxon>Pedicularideae</taxon>
        <taxon>Castillejinae</taxon>
        <taxon>Castilleja</taxon>
    </lineage>
</organism>
<reference evidence="3" key="1">
    <citation type="journal article" date="2024" name="IScience">
        <title>Strigolactones Initiate the Formation of Haustorium-like Structures in Castilleja.</title>
        <authorList>
            <person name="Buerger M."/>
            <person name="Peterson D."/>
            <person name="Chory J."/>
        </authorList>
    </citation>
    <scope>NUCLEOTIDE SEQUENCE [LARGE SCALE GENOMIC DNA]</scope>
</reference>
<evidence type="ECO:0000256" key="1">
    <source>
        <dbReference type="SAM" id="MobiDB-lite"/>
    </source>
</evidence>
<name>A0ABD3C332_9LAMI</name>
<evidence type="ECO:0000313" key="2">
    <source>
        <dbReference type="EMBL" id="KAL3624188.1"/>
    </source>
</evidence>